<name>A0A0C2IAH0_THEKT</name>
<accession>A0A0C2IAH0</accession>
<reference evidence="1 2" key="1">
    <citation type="journal article" date="2014" name="Genome Biol. Evol.">
        <title>The genome of the myxosporean Thelohanellus kitauei shows adaptations to nutrient acquisition within its fish host.</title>
        <authorList>
            <person name="Yang Y."/>
            <person name="Xiong J."/>
            <person name="Zhou Z."/>
            <person name="Huo F."/>
            <person name="Miao W."/>
            <person name="Ran C."/>
            <person name="Liu Y."/>
            <person name="Zhang J."/>
            <person name="Feng J."/>
            <person name="Wang M."/>
            <person name="Wang M."/>
            <person name="Wang L."/>
            <person name="Yao B."/>
        </authorList>
    </citation>
    <scope>NUCLEOTIDE SEQUENCE [LARGE SCALE GENOMIC DNA]</scope>
    <source>
        <strain evidence="1">Wuqing</strain>
    </source>
</reference>
<evidence type="ECO:0000313" key="2">
    <source>
        <dbReference type="Proteomes" id="UP000031668"/>
    </source>
</evidence>
<proteinExistence type="predicted"/>
<keyword evidence="2" id="KW-1185">Reference proteome</keyword>
<organism evidence="1 2">
    <name type="scientific">Thelohanellus kitauei</name>
    <name type="common">Myxosporean</name>
    <dbReference type="NCBI Taxonomy" id="669202"/>
    <lineage>
        <taxon>Eukaryota</taxon>
        <taxon>Metazoa</taxon>
        <taxon>Cnidaria</taxon>
        <taxon>Myxozoa</taxon>
        <taxon>Myxosporea</taxon>
        <taxon>Bivalvulida</taxon>
        <taxon>Platysporina</taxon>
        <taxon>Myxobolidae</taxon>
        <taxon>Thelohanellus</taxon>
    </lineage>
</organism>
<gene>
    <name evidence="1" type="ORF">RF11_15318</name>
</gene>
<dbReference type="Proteomes" id="UP000031668">
    <property type="component" value="Unassembled WGS sequence"/>
</dbReference>
<evidence type="ECO:0000313" key="1">
    <source>
        <dbReference type="EMBL" id="KII62328.1"/>
    </source>
</evidence>
<dbReference type="EMBL" id="JWZT01005006">
    <property type="protein sequence ID" value="KII62328.1"/>
    <property type="molecule type" value="Genomic_DNA"/>
</dbReference>
<comment type="caution">
    <text evidence="1">The sequence shown here is derived from an EMBL/GenBank/DDBJ whole genome shotgun (WGS) entry which is preliminary data.</text>
</comment>
<dbReference type="OrthoDB" id="424490at2759"/>
<evidence type="ECO:0008006" key="3">
    <source>
        <dbReference type="Google" id="ProtNLM"/>
    </source>
</evidence>
<dbReference type="AlphaFoldDB" id="A0A0C2IAH0"/>
<protein>
    <recommendedName>
        <fullName evidence="3">Tc1-like transposase DDE domain-containing protein</fullName>
    </recommendedName>
</protein>
<sequence>MNRIRNYFDHSFLRLEENYPDEQIYFVDEFEFNVSMRKMGRSPIGTTGILSVLNIRSKNLSVCRAMNRYGVVYKEINSRPYNTESFLRYMQNFFQYIQSSIPKNKSCVDIKENARFHKLSTPGNCGVKLMNFKTFQNMAANIDLSIAFLRNVGIIPGSLECEACCLQMAQHKRADISDQICSWKISTLDLKLGGPGRIVQIDESVISRAMRNRGVINIILGHDLLRRPRWVLGMYDATSKIGIVISIPNRKAQTITDLIMRYCV</sequence>